<dbReference type="EMBL" id="JAFCMP010000112">
    <property type="protein sequence ID" value="KAG5186269.1"/>
    <property type="molecule type" value="Genomic_DNA"/>
</dbReference>
<feature type="compositionally biased region" description="Acidic residues" evidence="1">
    <location>
        <begin position="24"/>
        <end position="35"/>
    </location>
</feature>
<feature type="region of interest" description="Disordered" evidence="1">
    <location>
        <begin position="1"/>
        <end position="35"/>
    </location>
</feature>
<dbReference type="Proteomes" id="UP000664859">
    <property type="component" value="Unassembled WGS sequence"/>
</dbReference>
<organism evidence="2 3">
    <name type="scientific">Tribonema minus</name>
    <dbReference type="NCBI Taxonomy" id="303371"/>
    <lineage>
        <taxon>Eukaryota</taxon>
        <taxon>Sar</taxon>
        <taxon>Stramenopiles</taxon>
        <taxon>Ochrophyta</taxon>
        <taxon>PX clade</taxon>
        <taxon>Xanthophyceae</taxon>
        <taxon>Tribonematales</taxon>
        <taxon>Tribonemataceae</taxon>
        <taxon>Tribonema</taxon>
    </lineage>
</organism>
<evidence type="ECO:0000313" key="2">
    <source>
        <dbReference type="EMBL" id="KAG5186269.1"/>
    </source>
</evidence>
<feature type="compositionally biased region" description="Basic and acidic residues" evidence="1">
    <location>
        <begin position="9"/>
        <end position="23"/>
    </location>
</feature>
<evidence type="ECO:0000256" key="1">
    <source>
        <dbReference type="SAM" id="MobiDB-lite"/>
    </source>
</evidence>
<name>A0A835Z522_9STRA</name>
<reference evidence="2" key="1">
    <citation type="submission" date="2021-02" db="EMBL/GenBank/DDBJ databases">
        <title>First Annotated Genome of the Yellow-green Alga Tribonema minus.</title>
        <authorList>
            <person name="Mahan K.M."/>
        </authorList>
    </citation>
    <scope>NUCLEOTIDE SEQUENCE</scope>
    <source>
        <strain evidence="2">UTEX B ZZ1240</strain>
    </source>
</reference>
<dbReference type="AlphaFoldDB" id="A0A835Z522"/>
<sequence length="161" mass="17777">MSHWRPREHKPGDEDDSSSRADDDAGPDFEPGMDPEEAALLFLGHELDSEGALGVMADAIFSENNAFVSAYAGFRGSKGPMADFYRAIIGHGMSEDRRWGQAAEIVWQDPLDHLKTAAEGVDPNDMYSWVEKYDRLVEEALRGGEVGNALKAYARSESGRR</sequence>
<comment type="caution">
    <text evidence="2">The sequence shown here is derived from an EMBL/GenBank/DDBJ whole genome shotgun (WGS) entry which is preliminary data.</text>
</comment>
<keyword evidence="3" id="KW-1185">Reference proteome</keyword>
<proteinExistence type="predicted"/>
<protein>
    <submittedName>
        <fullName evidence="2">Uncharacterized protein</fullName>
    </submittedName>
</protein>
<evidence type="ECO:0000313" key="3">
    <source>
        <dbReference type="Proteomes" id="UP000664859"/>
    </source>
</evidence>
<accession>A0A835Z522</accession>
<gene>
    <name evidence="2" type="ORF">JKP88DRAFT_309734</name>
</gene>